<organism evidence="6 7">
    <name type="scientific">Butyrivibrio hungatei</name>
    <dbReference type="NCBI Taxonomy" id="185008"/>
    <lineage>
        <taxon>Bacteria</taxon>
        <taxon>Bacillati</taxon>
        <taxon>Bacillota</taxon>
        <taxon>Clostridia</taxon>
        <taxon>Lachnospirales</taxon>
        <taxon>Lachnospiraceae</taxon>
        <taxon>Butyrivibrio</taxon>
    </lineage>
</organism>
<dbReference type="RefSeq" id="WP_071176102.1">
    <property type="nucleotide sequence ID" value="NZ_CP017831.1"/>
</dbReference>
<protein>
    <recommendedName>
        <fullName evidence="8">Membrane associated serine protease, rhomboid family</fullName>
    </recommendedName>
</protein>
<keyword evidence="2 5" id="KW-0812">Transmembrane</keyword>
<gene>
    <name evidence="6" type="ORF">bhn_I1378</name>
</gene>
<feature type="transmembrane region" description="Helical" evidence="5">
    <location>
        <begin position="62"/>
        <end position="86"/>
    </location>
</feature>
<dbReference type="InterPro" id="IPR035952">
    <property type="entry name" value="Rhomboid-like_sf"/>
</dbReference>
<feature type="transmembrane region" description="Helical" evidence="5">
    <location>
        <begin position="176"/>
        <end position="197"/>
    </location>
</feature>
<dbReference type="OrthoDB" id="9778756at2"/>
<accession>A0A1D9P1N8</accession>
<dbReference type="AlphaFoldDB" id="A0A1D9P1N8"/>
<evidence type="ECO:0000256" key="2">
    <source>
        <dbReference type="ARBA" id="ARBA00022692"/>
    </source>
</evidence>
<dbReference type="EMBL" id="CP017831">
    <property type="protein sequence ID" value="AOZ96411.1"/>
    <property type="molecule type" value="Genomic_DNA"/>
</dbReference>
<dbReference type="Gene3D" id="1.20.1540.10">
    <property type="entry name" value="Rhomboid-like"/>
    <property type="match status" value="1"/>
</dbReference>
<name>A0A1D9P1N8_9FIRM</name>
<evidence type="ECO:0000256" key="5">
    <source>
        <dbReference type="SAM" id="Phobius"/>
    </source>
</evidence>
<dbReference type="SUPFAM" id="SSF144091">
    <property type="entry name" value="Rhomboid-like"/>
    <property type="match status" value="1"/>
</dbReference>
<dbReference type="KEGG" id="bhu:bhn_I1378"/>
<evidence type="ECO:0008006" key="8">
    <source>
        <dbReference type="Google" id="ProtNLM"/>
    </source>
</evidence>
<feature type="transmembrane region" description="Helical" evidence="5">
    <location>
        <begin position="142"/>
        <end position="164"/>
    </location>
</feature>
<evidence type="ECO:0000256" key="4">
    <source>
        <dbReference type="ARBA" id="ARBA00023136"/>
    </source>
</evidence>
<keyword evidence="3 5" id="KW-1133">Transmembrane helix</keyword>
<dbReference type="GO" id="GO:0016020">
    <property type="term" value="C:membrane"/>
    <property type="evidence" value="ECO:0007669"/>
    <property type="project" value="UniProtKB-SubCell"/>
</dbReference>
<feature type="transmembrane region" description="Helical" evidence="5">
    <location>
        <begin position="98"/>
        <end position="122"/>
    </location>
</feature>
<reference evidence="7" key="1">
    <citation type="submission" date="2016-10" db="EMBL/GenBank/DDBJ databases">
        <title>The complete genome sequence of the rumen bacterium Butyrivibrio hungatei MB2003.</title>
        <authorList>
            <person name="Palevich N."/>
            <person name="Kelly W.J."/>
            <person name="Leahy S.C."/>
            <person name="Altermann E."/>
            <person name="Rakonjac J."/>
            <person name="Attwood G.T."/>
        </authorList>
    </citation>
    <scope>NUCLEOTIDE SEQUENCE [LARGE SCALE GENOMIC DNA]</scope>
    <source>
        <strain evidence="7">MB2003</strain>
    </source>
</reference>
<comment type="subcellular location">
    <subcellularLocation>
        <location evidence="1">Membrane</location>
        <topology evidence="1">Multi-pass membrane protein</topology>
    </subcellularLocation>
</comment>
<proteinExistence type="predicted"/>
<evidence type="ECO:0000256" key="3">
    <source>
        <dbReference type="ARBA" id="ARBA00022989"/>
    </source>
</evidence>
<feature type="transmembrane region" description="Helical" evidence="5">
    <location>
        <begin position="20"/>
        <end position="42"/>
    </location>
</feature>
<evidence type="ECO:0000313" key="6">
    <source>
        <dbReference type="EMBL" id="AOZ96411.1"/>
    </source>
</evidence>
<evidence type="ECO:0000313" key="7">
    <source>
        <dbReference type="Proteomes" id="UP000179284"/>
    </source>
</evidence>
<evidence type="ECO:0000256" key="1">
    <source>
        <dbReference type="ARBA" id="ARBA00004141"/>
    </source>
</evidence>
<dbReference type="Proteomes" id="UP000179284">
    <property type="component" value="Chromosome I"/>
</dbReference>
<keyword evidence="7" id="KW-1185">Reference proteome</keyword>
<keyword evidence="4 5" id="KW-0472">Membrane</keyword>
<sequence>MNKFLNNLERKIGKYAIPNLTMYIIGLYIIGYMISIVGNGTGILSYMTLDPNLVLQGQIWRLFTWVIIPMGRFNLLTIITLLFYYFVGNTMEKTLGTFRYNVFIFAGCLFMILAAFLTYFFYGLQLGFGTQDFAYELNLASLLFSTTHIQTIVFLAFAICYPNLQVLLMFIIPVKVKYLGILYGVGMVIEVLIALFALDYATLFAVLLQLINLLLFYISLGKAHHLKPSEVKRRNEFKKNTKIVPPGITRHKCAVCGKTEISDPSAEFRFCSKCNGNYEYCQDHLFTHQHIK</sequence>
<feature type="transmembrane region" description="Helical" evidence="5">
    <location>
        <begin position="203"/>
        <end position="220"/>
    </location>
</feature>